<keyword evidence="4" id="KW-0143">Chaperone</keyword>
<reference evidence="7" key="1">
    <citation type="submission" date="2019-11" db="EMBL/GenBank/DDBJ databases">
        <title>Isolation and characterization of two novel species in the genus Thiomicrorhabdus.</title>
        <authorList>
            <person name="Mochizuki J."/>
            <person name="Kojima H."/>
            <person name="Fukui M."/>
        </authorList>
    </citation>
    <scope>NUCLEOTIDE SEQUENCE [LARGE SCALE GENOMIC DNA]</scope>
    <source>
        <strain evidence="7">aks77</strain>
    </source>
</reference>
<dbReference type="InterPro" id="IPR000397">
    <property type="entry name" value="Heat_shock_Hsp33"/>
</dbReference>
<dbReference type="CDD" id="cd00498">
    <property type="entry name" value="Hsp33"/>
    <property type="match status" value="1"/>
</dbReference>
<dbReference type="GO" id="GO:0042026">
    <property type="term" value="P:protein refolding"/>
    <property type="evidence" value="ECO:0007669"/>
    <property type="project" value="TreeGrafter"/>
</dbReference>
<dbReference type="Gene3D" id="3.90.1280.10">
    <property type="entry name" value="HSP33 redox switch-like"/>
    <property type="match status" value="1"/>
</dbReference>
<evidence type="ECO:0000313" key="6">
    <source>
        <dbReference type="EMBL" id="BBP45375.1"/>
    </source>
</evidence>
<dbReference type="GO" id="GO:0044183">
    <property type="term" value="F:protein folding chaperone"/>
    <property type="evidence" value="ECO:0007669"/>
    <property type="project" value="TreeGrafter"/>
</dbReference>
<dbReference type="InterPro" id="IPR023212">
    <property type="entry name" value="Hsp33_helix_hairpin_bin_dom_sf"/>
</dbReference>
<keyword evidence="1" id="KW-0963">Cytoplasm</keyword>
<accession>A0A6F8PTD0</accession>
<dbReference type="EMBL" id="AP021889">
    <property type="protein sequence ID" value="BBP45375.1"/>
    <property type="molecule type" value="Genomic_DNA"/>
</dbReference>
<dbReference type="PANTHER" id="PTHR30111">
    <property type="entry name" value="33 KDA CHAPERONIN"/>
    <property type="match status" value="1"/>
</dbReference>
<keyword evidence="3" id="KW-1015">Disulfide bond</keyword>
<dbReference type="Gene3D" id="1.10.287.480">
    <property type="entry name" value="helix hairpin bin"/>
    <property type="match status" value="1"/>
</dbReference>
<dbReference type="PANTHER" id="PTHR30111:SF1">
    <property type="entry name" value="33 KDA CHAPERONIN"/>
    <property type="match status" value="1"/>
</dbReference>
<dbReference type="Pfam" id="PF01430">
    <property type="entry name" value="HSP33"/>
    <property type="match status" value="1"/>
</dbReference>
<dbReference type="SUPFAM" id="SSF64397">
    <property type="entry name" value="Hsp33 domain"/>
    <property type="match status" value="1"/>
</dbReference>
<keyword evidence="7" id="KW-1185">Reference proteome</keyword>
<dbReference type="InterPro" id="IPR016154">
    <property type="entry name" value="Heat_shock_Hsp33_C"/>
</dbReference>
<keyword evidence="2" id="KW-0862">Zinc</keyword>
<dbReference type="GO" id="GO:0005737">
    <property type="term" value="C:cytoplasm"/>
    <property type="evidence" value="ECO:0007669"/>
    <property type="project" value="InterPro"/>
</dbReference>
<dbReference type="Proteomes" id="UP000501726">
    <property type="component" value="Chromosome"/>
</dbReference>
<gene>
    <name evidence="6" type="primary">hslO</name>
    <name evidence="6" type="ORF">THMIRHAS_07480</name>
</gene>
<name>A0A6F8PTD0_9GAMM</name>
<evidence type="ECO:0000256" key="3">
    <source>
        <dbReference type="ARBA" id="ARBA00023157"/>
    </source>
</evidence>
<sequence>MAQDLIQRFLFKEHRVRGQFIQLNTAWQKMTAQRHYPAVISKLLGELTAVSVILASGLKHQGKITLQIQGSGPVNLLVVEVTHDFKLRGLAKTSQAIEEQESMDELLGDGQILVTLENTQTQHHFQSYVPREGATVAECFETFFQQSEQLPSKIWLSANETQLGGLLLQKMPDTDEQDADAWERISHLANTVKDEELLNLPCEEVLHRLFHEETLELFGGKAVQYECPQDKERVDAMLRGLGEAEVRSILADEGEVVIHNEICNYHLRYDEDAINSLFASSDTVQ</sequence>
<dbReference type="Gene3D" id="3.55.30.10">
    <property type="entry name" value="Hsp33 domain"/>
    <property type="match status" value="1"/>
</dbReference>
<dbReference type="SUPFAM" id="SSF118352">
    <property type="entry name" value="HSP33 redox switch-like"/>
    <property type="match status" value="1"/>
</dbReference>
<dbReference type="InterPro" id="IPR016153">
    <property type="entry name" value="Heat_shock_Hsp33_N"/>
</dbReference>
<keyword evidence="5" id="KW-0676">Redox-active center</keyword>
<dbReference type="KEGG" id="tse:THMIRHAS_07480"/>
<proteinExistence type="predicted"/>
<evidence type="ECO:0000256" key="4">
    <source>
        <dbReference type="ARBA" id="ARBA00023186"/>
    </source>
</evidence>
<dbReference type="RefSeq" id="WP_173271049.1">
    <property type="nucleotide sequence ID" value="NZ_AP021889.1"/>
</dbReference>
<dbReference type="PIRSF" id="PIRSF005261">
    <property type="entry name" value="Heat_shock_Hsp33"/>
    <property type="match status" value="1"/>
</dbReference>
<organism evidence="6 7">
    <name type="scientific">Thiosulfatimonas sediminis</name>
    <dbReference type="NCBI Taxonomy" id="2675054"/>
    <lineage>
        <taxon>Bacteria</taxon>
        <taxon>Pseudomonadati</taxon>
        <taxon>Pseudomonadota</taxon>
        <taxon>Gammaproteobacteria</taxon>
        <taxon>Thiotrichales</taxon>
        <taxon>Piscirickettsiaceae</taxon>
        <taxon>Thiosulfatimonas</taxon>
    </lineage>
</organism>
<evidence type="ECO:0000256" key="2">
    <source>
        <dbReference type="ARBA" id="ARBA00022833"/>
    </source>
</evidence>
<evidence type="ECO:0000256" key="1">
    <source>
        <dbReference type="ARBA" id="ARBA00022490"/>
    </source>
</evidence>
<evidence type="ECO:0000313" key="7">
    <source>
        <dbReference type="Proteomes" id="UP000501726"/>
    </source>
</evidence>
<protein>
    <submittedName>
        <fullName evidence="6">33 kDa chaperonin</fullName>
    </submittedName>
</protein>
<dbReference type="GO" id="GO:0051082">
    <property type="term" value="F:unfolded protein binding"/>
    <property type="evidence" value="ECO:0007669"/>
    <property type="project" value="InterPro"/>
</dbReference>
<evidence type="ECO:0000256" key="5">
    <source>
        <dbReference type="ARBA" id="ARBA00023284"/>
    </source>
</evidence>
<dbReference type="AlphaFoldDB" id="A0A6F8PTD0"/>